<evidence type="ECO:0000256" key="7">
    <source>
        <dbReference type="ARBA" id="ARBA00023136"/>
    </source>
</evidence>
<comment type="similarity">
    <text evidence="2">Belongs to the ABC-2 integral membrane protein family.</text>
</comment>
<feature type="transmembrane region" description="Helical" evidence="8">
    <location>
        <begin position="200"/>
        <end position="222"/>
    </location>
</feature>
<name>A0A2R8BJX2_9RHOB</name>
<evidence type="ECO:0000256" key="5">
    <source>
        <dbReference type="ARBA" id="ARBA00022692"/>
    </source>
</evidence>
<keyword evidence="6 8" id="KW-1133">Transmembrane helix</keyword>
<dbReference type="Proteomes" id="UP000244924">
    <property type="component" value="Unassembled WGS sequence"/>
</dbReference>
<feature type="transmembrane region" description="Helical" evidence="8">
    <location>
        <begin position="112"/>
        <end position="140"/>
    </location>
</feature>
<evidence type="ECO:0000313" key="11">
    <source>
        <dbReference type="Proteomes" id="UP000244924"/>
    </source>
</evidence>
<dbReference type="RefSeq" id="WP_108853698.1">
    <property type="nucleotide sequence ID" value="NZ_OMOQ01000002.1"/>
</dbReference>
<dbReference type="EMBL" id="OMOQ01000002">
    <property type="protein sequence ID" value="SPH23603.1"/>
    <property type="molecule type" value="Genomic_DNA"/>
</dbReference>
<keyword evidence="7 8" id="KW-0472">Membrane</keyword>
<evidence type="ECO:0000313" key="10">
    <source>
        <dbReference type="EMBL" id="SPH23603.1"/>
    </source>
</evidence>
<dbReference type="InterPro" id="IPR013525">
    <property type="entry name" value="ABC2_TM"/>
</dbReference>
<feature type="transmembrane region" description="Helical" evidence="8">
    <location>
        <begin position="242"/>
        <end position="260"/>
    </location>
</feature>
<protein>
    <recommendedName>
        <fullName evidence="9">ABC-2 type transporter transmembrane domain-containing protein</fullName>
    </recommendedName>
</protein>
<keyword evidence="11" id="KW-1185">Reference proteome</keyword>
<evidence type="ECO:0000256" key="1">
    <source>
        <dbReference type="ARBA" id="ARBA00004429"/>
    </source>
</evidence>
<feature type="transmembrane region" description="Helical" evidence="8">
    <location>
        <begin position="72"/>
        <end position="91"/>
    </location>
</feature>
<dbReference type="AlphaFoldDB" id="A0A2R8BJX2"/>
<reference evidence="10 11" key="1">
    <citation type="submission" date="2018-03" db="EMBL/GenBank/DDBJ databases">
        <authorList>
            <person name="Keele B.F."/>
        </authorList>
    </citation>
    <scope>NUCLEOTIDE SEQUENCE [LARGE SCALE GENOMIC DNA]</scope>
    <source>
        <strain evidence="10 11">CECT 8626</strain>
    </source>
</reference>
<dbReference type="PANTHER" id="PTHR30413">
    <property type="entry name" value="INNER MEMBRANE TRANSPORT PERMEASE"/>
    <property type="match status" value="1"/>
</dbReference>
<accession>A0A2R8BJX2</accession>
<comment type="subcellular location">
    <subcellularLocation>
        <location evidence="1">Cell inner membrane</location>
        <topology evidence="1">Multi-pass membrane protein</topology>
    </subcellularLocation>
</comment>
<feature type="transmembrane region" description="Helical" evidence="8">
    <location>
        <begin position="37"/>
        <end position="57"/>
    </location>
</feature>
<proteinExistence type="inferred from homology"/>
<organism evidence="10 11">
    <name type="scientific">Albidovulum aquaemixtae</name>
    <dbReference type="NCBI Taxonomy" id="1542388"/>
    <lineage>
        <taxon>Bacteria</taxon>
        <taxon>Pseudomonadati</taxon>
        <taxon>Pseudomonadota</taxon>
        <taxon>Alphaproteobacteria</taxon>
        <taxon>Rhodobacterales</taxon>
        <taxon>Paracoccaceae</taxon>
        <taxon>Albidovulum</taxon>
    </lineage>
</organism>
<keyword evidence="4" id="KW-1003">Cell membrane</keyword>
<dbReference type="PANTHER" id="PTHR30413:SF8">
    <property type="entry name" value="TRANSPORT PERMEASE PROTEIN"/>
    <property type="match status" value="1"/>
</dbReference>
<evidence type="ECO:0000259" key="9">
    <source>
        <dbReference type="Pfam" id="PF01061"/>
    </source>
</evidence>
<feature type="transmembrane region" description="Helical" evidence="8">
    <location>
        <begin position="152"/>
        <end position="173"/>
    </location>
</feature>
<sequence>MFTVERKKTGLTASLTVMELIYHNTVRAIRRGHRHALLGLVINILQTVILVIVFYVMFDVLGLRGNAIRGDFVLFLFSGIFLYMTNIKAMSAVIGAEGPTSAMMLHAPMNTAIAIGSAALASLYIQILSVAVVLGVYHMAFTPVEIYDPAGALGMLLLAWLNGVSVGMVVLAIKPWWPSFVGIAQSLYTRVNMFASGKMFVANSMTYTMVAMFDWNPLFHIIDQARGYAFINYNPFKTSLDYPVYVTIGLLMLGLMGEYYTRKRVSVSWTAGR</sequence>
<keyword evidence="3" id="KW-0813">Transport</keyword>
<evidence type="ECO:0000256" key="6">
    <source>
        <dbReference type="ARBA" id="ARBA00022989"/>
    </source>
</evidence>
<evidence type="ECO:0000256" key="3">
    <source>
        <dbReference type="ARBA" id="ARBA00022448"/>
    </source>
</evidence>
<dbReference type="OrthoDB" id="7835223at2"/>
<gene>
    <name evidence="10" type="ORF">DEA8626_02667</name>
</gene>
<dbReference type="GO" id="GO:0005886">
    <property type="term" value="C:plasma membrane"/>
    <property type="evidence" value="ECO:0007669"/>
    <property type="project" value="UniProtKB-SubCell"/>
</dbReference>
<keyword evidence="5 8" id="KW-0812">Transmembrane</keyword>
<evidence type="ECO:0000256" key="8">
    <source>
        <dbReference type="SAM" id="Phobius"/>
    </source>
</evidence>
<dbReference type="GO" id="GO:0015920">
    <property type="term" value="P:lipopolysaccharide transport"/>
    <property type="evidence" value="ECO:0007669"/>
    <property type="project" value="TreeGrafter"/>
</dbReference>
<evidence type="ECO:0000256" key="4">
    <source>
        <dbReference type="ARBA" id="ARBA00022475"/>
    </source>
</evidence>
<evidence type="ECO:0000256" key="2">
    <source>
        <dbReference type="ARBA" id="ARBA00007783"/>
    </source>
</evidence>
<dbReference type="GO" id="GO:0140359">
    <property type="term" value="F:ABC-type transporter activity"/>
    <property type="evidence" value="ECO:0007669"/>
    <property type="project" value="InterPro"/>
</dbReference>
<feature type="domain" description="ABC-2 type transporter transmembrane" evidence="9">
    <location>
        <begin position="21"/>
        <end position="227"/>
    </location>
</feature>
<dbReference type="Pfam" id="PF01061">
    <property type="entry name" value="ABC2_membrane"/>
    <property type="match status" value="1"/>
</dbReference>